<evidence type="ECO:0000313" key="3">
    <source>
        <dbReference type="Proteomes" id="UP001470230"/>
    </source>
</evidence>
<evidence type="ECO:0000259" key="1">
    <source>
        <dbReference type="PROSITE" id="PS50022"/>
    </source>
</evidence>
<evidence type="ECO:0000313" key="2">
    <source>
        <dbReference type="EMBL" id="KAK8876428.1"/>
    </source>
</evidence>
<gene>
    <name evidence="2" type="ORF">M9Y10_006637</name>
</gene>
<dbReference type="InterPro" id="IPR000421">
    <property type="entry name" value="FA58C"/>
</dbReference>
<dbReference type="SUPFAM" id="SSF49785">
    <property type="entry name" value="Galactose-binding domain-like"/>
    <property type="match status" value="1"/>
</dbReference>
<dbReference type="InterPro" id="IPR008979">
    <property type="entry name" value="Galactose-bd-like_sf"/>
</dbReference>
<comment type="caution">
    <text evidence="2">The sequence shown here is derived from an EMBL/GenBank/DDBJ whole genome shotgun (WGS) entry which is preliminary data.</text>
</comment>
<dbReference type="Gene3D" id="2.60.120.260">
    <property type="entry name" value="Galactose-binding domain-like"/>
    <property type="match status" value="1"/>
</dbReference>
<protein>
    <recommendedName>
        <fullName evidence="1">F5/8 type C domain-containing protein</fullName>
    </recommendedName>
</protein>
<dbReference type="PANTHER" id="PTHR47457">
    <property type="entry name" value="OS05G0345500 PROTEIN"/>
    <property type="match status" value="1"/>
</dbReference>
<name>A0ABR2JG60_9EUKA</name>
<feature type="domain" description="F5/8 type C" evidence="1">
    <location>
        <begin position="274"/>
        <end position="428"/>
    </location>
</feature>
<sequence>MNHIQLECSSILQVPLQVYYNDFTFIVNGNEFKTSRLVSDLLSPKISQIHSNDPTANTFTINIEEQGDFSHILQLVNFKSNEISDDEIPFVTHVLEILCNDTIKIQERQFIELTKDNIINEIHKHESHYKYFPDRYSEEIEFISTNFDELLTTKEEELINLKIETIEKVLTNEHLTIETEDALLRFVNKLYKRNPNFSFLYEYVYFINVSSEAIKEFTHNFDADDITGGAWMRLCERLEAEDLKDQKVKGRETRYKKQKERGMTFQPSESDPFSGIINYIRENGNIDNDVQVTASSIGDSRKHYQPRTVLMKENSQYYFCSNDIPNSWLKIDFKDHRIIPTAYTIRSSNQSGFNPKSWVIQVSNDNNSWSTIDTVNDCPDLNGDRLVHTFRIPEEQTSEFRYFRIFQTGPTHNNNNNLVFQTIEIYGTLV</sequence>
<reference evidence="2 3" key="1">
    <citation type="submission" date="2024-04" db="EMBL/GenBank/DDBJ databases">
        <title>Tritrichomonas musculus Genome.</title>
        <authorList>
            <person name="Alves-Ferreira E."/>
            <person name="Grigg M."/>
            <person name="Lorenzi H."/>
            <person name="Galac M."/>
        </authorList>
    </citation>
    <scope>NUCLEOTIDE SEQUENCE [LARGE SCALE GENOMIC DNA]</scope>
    <source>
        <strain evidence="2 3">EAF2021</strain>
    </source>
</reference>
<accession>A0ABR2JG60</accession>
<organism evidence="2 3">
    <name type="scientific">Tritrichomonas musculus</name>
    <dbReference type="NCBI Taxonomy" id="1915356"/>
    <lineage>
        <taxon>Eukaryota</taxon>
        <taxon>Metamonada</taxon>
        <taxon>Parabasalia</taxon>
        <taxon>Tritrichomonadida</taxon>
        <taxon>Tritrichomonadidae</taxon>
        <taxon>Tritrichomonas</taxon>
    </lineage>
</organism>
<dbReference type="Proteomes" id="UP001470230">
    <property type="component" value="Unassembled WGS sequence"/>
</dbReference>
<proteinExistence type="predicted"/>
<dbReference type="PROSITE" id="PS50022">
    <property type="entry name" value="FA58C_3"/>
    <property type="match status" value="1"/>
</dbReference>
<keyword evidence="3" id="KW-1185">Reference proteome</keyword>
<dbReference type="Pfam" id="PF00754">
    <property type="entry name" value="F5_F8_type_C"/>
    <property type="match status" value="1"/>
</dbReference>
<dbReference type="PANTHER" id="PTHR47457:SF1">
    <property type="entry name" value="BTB DOMAIN-CONTAINING PROTEIN-RELATED"/>
    <property type="match status" value="1"/>
</dbReference>
<dbReference type="EMBL" id="JAPFFF010000012">
    <property type="protein sequence ID" value="KAK8876428.1"/>
    <property type="molecule type" value="Genomic_DNA"/>
</dbReference>